<dbReference type="PANTHER" id="PTHR36304">
    <property type="entry name" value="DOMAIN GTPASE-ACTIVATING PROTEIN, PUTATIVE-RELATED-RELATED"/>
    <property type="match status" value="1"/>
</dbReference>
<accession>D7BBC7</accession>
<dbReference type="PANTHER" id="PTHR36304:SF4">
    <property type="entry name" value="DUF4388 DOMAIN-CONTAINING PROTEIN"/>
    <property type="match status" value="1"/>
</dbReference>
<name>D7BBC7_ALLS1</name>
<dbReference type="HOGENOM" id="CLU_095250_0_0_0"/>
<evidence type="ECO:0000313" key="2">
    <source>
        <dbReference type="EMBL" id="ADH62687.1"/>
    </source>
</evidence>
<evidence type="ECO:0000259" key="1">
    <source>
        <dbReference type="Pfam" id="PF14332"/>
    </source>
</evidence>
<reference evidence="2 3" key="1">
    <citation type="journal article" date="2010" name="Stand. Genomic Sci.">
        <title>Complete genome sequence of Meiothermus silvanus type strain (VI-R2).</title>
        <authorList>
            <person name="Sikorski J."/>
            <person name="Tindall B.J."/>
            <person name="Lowry S."/>
            <person name="Lucas S."/>
            <person name="Nolan M."/>
            <person name="Copeland A."/>
            <person name="Glavina Del Rio T."/>
            <person name="Tice H."/>
            <person name="Cheng J.F."/>
            <person name="Han C."/>
            <person name="Pitluck S."/>
            <person name="Liolios K."/>
            <person name="Ivanova N."/>
            <person name="Mavromatis K."/>
            <person name="Mikhailova N."/>
            <person name="Pati A."/>
            <person name="Goodwin L."/>
            <person name="Chen A."/>
            <person name="Palaniappan K."/>
            <person name="Land M."/>
            <person name="Hauser L."/>
            <person name="Chang Y.J."/>
            <person name="Jeffries C.D."/>
            <person name="Rohde M."/>
            <person name="Goker M."/>
            <person name="Woyke T."/>
            <person name="Bristow J."/>
            <person name="Eisen J.A."/>
            <person name="Markowitz V."/>
            <person name="Hugenholtz P."/>
            <person name="Kyrpides N.C."/>
            <person name="Klenk H.P."/>
            <person name="Lapidus A."/>
        </authorList>
    </citation>
    <scope>NUCLEOTIDE SEQUENCE [LARGE SCALE GENOMIC DNA]</scope>
    <source>
        <strain evidence="3">ATCC 700542 / DSM 9946 / VI-R2</strain>
    </source>
</reference>
<dbReference type="RefSeq" id="WP_013157276.1">
    <property type="nucleotide sequence ID" value="NC_014212.1"/>
</dbReference>
<keyword evidence="3" id="KW-1185">Reference proteome</keyword>
<gene>
    <name evidence="2" type="ordered locus">Mesil_0774</name>
</gene>
<dbReference type="KEGG" id="msv:Mesil_0774"/>
<feature type="domain" description="PatA-like N-terminal" evidence="1">
    <location>
        <begin position="2"/>
        <end position="96"/>
    </location>
</feature>
<dbReference type="EMBL" id="CP002042">
    <property type="protein sequence ID" value="ADH62687.1"/>
    <property type="molecule type" value="Genomic_DNA"/>
</dbReference>
<dbReference type="InterPro" id="IPR025497">
    <property type="entry name" value="PatA-like_N"/>
</dbReference>
<dbReference type="eggNOG" id="COG0745">
    <property type="taxonomic scope" value="Bacteria"/>
</dbReference>
<organism evidence="2 3">
    <name type="scientific">Allomeiothermus silvanus (strain ATCC 700542 / DSM 9946 / NBRC 106475 / NCIMB 13440 / VI-R2)</name>
    <name type="common">Thermus silvanus</name>
    <dbReference type="NCBI Taxonomy" id="526227"/>
    <lineage>
        <taxon>Bacteria</taxon>
        <taxon>Thermotogati</taxon>
        <taxon>Deinococcota</taxon>
        <taxon>Deinococci</taxon>
        <taxon>Thermales</taxon>
        <taxon>Thermaceae</taxon>
        <taxon>Allomeiothermus</taxon>
    </lineage>
</organism>
<dbReference type="Proteomes" id="UP000001916">
    <property type="component" value="Chromosome"/>
</dbReference>
<proteinExistence type="predicted"/>
<protein>
    <recommendedName>
        <fullName evidence="1">PatA-like N-terminal domain-containing protein</fullName>
    </recommendedName>
</protein>
<dbReference type="AlphaFoldDB" id="D7BBC7"/>
<evidence type="ECO:0000313" key="3">
    <source>
        <dbReference type="Proteomes" id="UP000001916"/>
    </source>
</evidence>
<dbReference type="STRING" id="526227.Mesil_0774"/>
<sequence length="253" mass="28087">MEGDFSLLGPIDLLQLLSQSKQSGGFYVPRGEIYLDKGRPVHASYRGIGGAEGLYRILGLREGPFRFSLGDRTPEQTLTESLEHYLLQAIRQLDERIEVGVFDRVVLTVNNLPSQLTLLPNELAVLSQLNDPLSPLELSARSKFGLEAITALLGHLARLGLVKVQHRLAHTAQLRTALTEGRGTMARLDPLVIRAWMHQYGRFEAVEVQAGERQVRLMIEAQPGAGARMLLTAEGLVFHNLRAEQEVLVWPAL</sequence>
<dbReference type="Pfam" id="PF14332">
    <property type="entry name" value="DUF4388"/>
    <property type="match status" value="1"/>
</dbReference>